<feature type="non-terminal residue" evidence="1">
    <location>
        <position position="1"/>
    </location>
</feature>
<dbReference type="Proteomes" id="UP001066276">
    <property type="component" value="Chromosome 2_1"/>
</dbReference>
<organism evidence="1 2">
    <name type="scientific">Pleurodeles waltl</name>
    <name type="common">Iberian ribbed newt</name>
    <dbReference type="NCBI Taxonomy" id="8319"/>
    <lineage>
        <taxon>Eukaryota</taxon>
        <taxon>Metazoa</taxon>
        <taxon>Chordata</taxon>
        <taxon>Craniata</taxon>
        <taxon>Vertebrata</taxon>
        <taxon>Euteleostomi</taxon>
        <taxon>Amphibia</taxon>
        <taxon>Batrachia</taxon>
        <taxon>Caudata</taxon>
        <taxon>Salamandroidea</taxon>
        <taxon>Salamandridae</taxon>
        <taxon>Pleurodelinae</taxon>
        <taxon>Pleurodeles</taxon>
    </lineage>
</organism>
<accession>A0AAV7VS74</accession>
<proteinExistence type="predicted"/>
<keyword evidence="2" id="KW-1185">Reference proteome</keyword>
<dbReference type="AlphaFoldDB" id="A0AAV7VS74"/>
<evidence type="ECO:0000313" key="2">
    <source>
        <dbReference type="Proteomes" id="UP001066276"/>
    </source>
</evidence>
<gene>
    <name evidence="1" type="ORF">NDU88_006979</name>
</gene>
<dbReference type="EMBL" id="JANPWB010000003">
    <property type="protein sequence ID" value="KAJ1203186.1"/>
    <property type="molecule type" value="Genomic_DNA"/>
</dbReference>
<comment type="caution">
    <text evidence="1">The sequence shown here is derived from an EMBL/GenBank/DDBJ whole genome shotgun (WGS) entry which is preliminary data.</text>
</comment>
<sequence length="60" mass="6977">RIIQWIWYLQDRARVPQIKELPMKLCAPFEFVSTEDKKHVCFTNDSLTEMLFSGTGEGTA</sequence>
<evidence type="ECO:0000313" key="1">
    <source>
        <dbReference type="EMBL" id="KAJ1203186.1"/>
    </source>
</evidence>
<feature type="non-terminal residue" evidence="1">
    <location>
        <position position="60"/>
    </location>
</feature>
<reference evidence="1" key="1">
    <citation type="journal article" date="2022" name="bioRxiv">
        <title>Sequencing and chromosome-scale assembly of the giantPleurodeles waltlgenome.</title>
        <authorList>
            <person name="Brown T."/>
            <person name="Elewa A."/>
            <person name="Iarovenko S."/>
            <person name="Subramanian E."/>
            <person name="Araus A.J."/>
            <person name="Petzold A."/>
            <person name="Susuki M."/>
            <person name="Suzuki K.-i.T."/>
            <person name="Hayashi T."/>
            <person name="Toyoda A."/>
            <person name="Oliveira C."/>
            <person name="Osipova E."/>
            <person name="Leigh N.D."/>
            <person name="Simon A."/>
            <person name="Yun M.H."/>
        </authorList>
    </citation>
    <scope>NUCLEOTIDE SEQUENCE</scope>
    <source>
        <strain evidence="1">20211129_DDA</strain>
        <tissue evidence="1">Liver</tissue>
    </source>
</reference>
<name>A0AAV7VS74_PLEWA</name>
<protein>
    <submittedName>
        <fullName evidence="1">Uncharacterized protein</fullName>
    </submittedName>
</protein>